<proteinExistence type="predicted"/>
<evidence type="ECO:0000256" key="1">
    <source>
        <dbReference type="SAM" id="MobiDB-lite"/>
    </source>
</evidence>
<organism evidence="2 3">
    <name type="scientific">Hericium alpestre</name>
    <dbReference type="NCBI Taxonomy" id="135208"/>
    <lineage>
        <taxon>Eukaryota</taxon>
        <taxon>Fungi</taxon>
        <taxon>Dikarya</taxon>
        <taxon>Basidiomycota</taxon>
        <taxon>Agaricomycotina</taxon>
        <taxon>Agaricomycetes</taxon>
        <taxon>Russulales</taxon>
        <taxon>Hericiaceae</taxon>
        <taxon>Hericium</taxon>
    </lineage>
</organism>
<feature type="region of interest" description="Disordered" evidence="1">
    <location>
        <begin position="190"/>
        <end position="211"/>
    </location>
</feature>
<keyword evidence="3" id="KW-1185">Reference proteome</keyword>
<feature type="region of interest" description="Disordered" evidence="1">
    <location>
        <begin position="116"/>
        <end position="147"/>
    </location>
</feature>
<sequence length="277" mass="30260">MTPASHQTEELYKRSVMIIIWYKAHTAPLRLLQPLPTFPFLQLSAYPTIVASLSLNENSFVDAYNAENGQWEQHTINTVRLAETEQRFLYRLRKSLLEGLSEDECPGIAEEIARQPHPGQMGSQRSLVAGGTLNGSLKRSAPDSDSPQAAKYYLADIYRGPSQAYPVPVAPPQSYPQNLSTPKEQTIQINTSPPSQHLQSPVANGHQHRSMNATKQQGPYLYQQGGLYAASSSVPSTPTQVGTHAASPPATSPVSVEALPAHLHTPPAPSPTTHTRR</sequence>
<reference evidence="2 3" key="1">
    <citation type="submission" date="2019-02" db="EMBL/GenBank/DDBJ databases">
        <title>Genome sequencing of the rare red list fungi Hericium alpestre (H. flagellum).</title>
        <authorList>
            <person name="Buettner E."/>
            <person name="Kellner H."/>
        </authorList>
    </citation>
    <scope>NUCLEOTIDE SEQUENCE [LARGE SCALE GENOMIC DNA]</scope>
    <source>
        <strain evidence="2 3">DSM 108284</strain>
    </source>
</reference>
<gene>
    <name evidence="2" type="ORF">EWM64_g9321</name>
</gene>
<feature type="region of interest" description="Disordered" evidence="1">
    <location>
        <begin position="230"/>
        <end position="277"/>
    </location>
</feature>
<dbReference type="Proteomes" id="UP000298061">
    <property type="component" value="Unassembled WGS sequence"/>
</dbReference>
<evidence type="ECO:0000313" key="3">
    <source>
        <dbReference type="Proteomes" id="UP000298061"/>
    </source>
</evidence>
<protein>
    <submittedName>
        <fullName evidence="2">Uncharacterized protein</fullName>
    </submittedName>
</protein>
<feature type="compositionally biased region" description="Polar residues" evidence="1">
    <location>
        <begin position="190"/>
        <end position="202"/>
    </location>
</feature>
<dbReference type="OrthoDB" id="128308at2759"/>
<comment type="caution">
    <text evidence="2">The sequence shown here is derived from an EMBL/GenBank/DDBJ whole genome shotgun (WGS) entry which is preliminary data.</text>
</comment>
<dbReference type="AlphaFoldDB" id="A0A4Y9ZKH0"/>
<evidence type="ECO:0000313" key="2">
    <source>
        <dbReference type="EMBL" id="TFY74690.1"/>
    </source>
</evidence>
<accession>A0A4Y9ZKH0</accession>
<name>A0A4Y9ZKH0_9AGAM</name>
<feature type="compositionally biased region" description="Polar residues" evidence="1">
    <location>
        <begin position="230"/>
        <end position="242"/>
    </location>
</feature>
<dbReference type="EMBL" id="SFCI01001934">
    <property type="protein sequence ID" value="TFY74690.1"/>
    <property type="molecule type" value="Genomic_DNA"/>
</dbReference>